<evidence type="ECO:0000313" key="2">
    <source>
        <dbReference type="EMBL" id="MBB5841702.1"/>
    </source>
</evidence>
<feature type="transmembrane region" description="Helical" evidence="1">
    <location>
        <begin position="45"/>
        <end position="65"/>
    </location>
</feature>
<sequence>MSVESKDRGQARRWIAGGAALMVVGAIVFYFIARFEIPVPGQAGIFLFLTPLGLGLFVYGLGLAWRGRSKPGE</sequence>
<dbReference type="RefSeq" id="WP_184232502.1">
    <property type="nucleotide sequence ID" value="NZ_JACHMJ010000001.1"/>
</dbReference>
<comment type="caution">
    <text evidence="2">The sequence shown here is derived from an EMBL/GenBank/DDBJ whole genome shotgun (WGS) entry which is preliminary data.</text>
</comment>
<keyword evidence="1" id="KW-0812">Transmembrane</keyword>
<organism evidence="2 3">
    <name type="scientific">Conyzicola lurida</name>
    <dbReference type="NCBI Taxonomy" id="1172621"/>
    <lineage>
        <taxon>Bacteria</taxon>
        <taxon>Bacillati</taxon>
        <taxon>Actinomycetota</taxon>
        <taxon>Actinomycetes</taxon>
        <taxon>Micrococcales</taxon>
        <taxon>Microbacteriaceae</taxon>
        <taxon>Conyzicola</taxon>
    </lineage>
</organism>
<reference evidence="2 3" key="1">
    <citation type="submission" date="2020-08" db="EMBL/GenBank/DDBJ databases">
        <title>Sequencing the genomes of 1000 actinobacteria strains.</title>
        <authorList>
            <person name="Klenk H.-P."/>
        </authorList>
    </citation>
    <scope>NUCLEOTIDE SEQUENCE [LARGE SCALE GENOMIC DNA]</scope>
    <source>
        <strain evidence="2 3">DSM 105784</strain>
    </source>
</reference>
<gene>
    <name evidence="2" type="ORF">HD599_000025</name>
</gene>
<feature type="transmembrane region" description="Helical" evidence="1">
    <location>
        <begin position="14"/>
        <end position="33"/>
    </location>
</feature>
<accession>A0A841AI81</accession>
<keyword evidence="1" id="KW-0472">Membrane</keyword>
<dbReference type="EMBL" id="JACHMJ010000001">
    <property type="protein sequence ID" value="MBB5841702.1"/>
    <property type="molecule type" value="Genomic_DNA"/>
</dbReference>
<evidence type="ECO:0000256" key="1">
    <source>
        <dbReference type="SAM" id="Phobius"/>
    </source>
</evidence>
<dbReference type="AlphaFoldDB" id="A0A841AI81"/>
<dbReference type="Proteomes" id="UP000536685">
    <property type="component" value="Unassembled WGS sequence"/>
</dbReference>
<evidence type="ECO:0000313" key="3">
    <source>
        <dbReference type="Proteomes" id="UP000536685"/>
    </source>
</evidence>
<proteinExistence type="predicted"/>
<name>A0A841AI81_9MICO</name>
<protein>
    <submittedName>
        <fullName evidence="2">Uncharacterized protein</fullName>
    </submittedName>
</protein>
<keyword evidence="1" id="KW-1133">Transmembrane helix</keyword>
<keyword evidence="3" id="KW-1185">Reference proteome</keyword>